<name>A0AAU9I6X9_9XANT</name>
<dbReference type="RefSeq" id="WP_228600182.1">
    <property type="nucleotide sequence ID" value="NZ_HG992337.1"/>
</dbReference>
<feature type="compositionally biased region" description="Polar residues" evidence="1">
    <location>
        <begin position="220"/>
        <end position="229"/>
    </location>
</feature>
<keyword evidence="2" id="KW-0812">Transmembrane</keyword>
<keyword evidence="2" id="KW-0472">Membrane</keyword>
<proteinExistence type="predicted"/>
<dbReference type="EMBL" id="HG992337">
    <property type="protein sequence ID" value="CAE6841707.1"/>
    <property type="molecule type" value="Genomic_DNA"/>
</dbReference>
<protein>
    <submittedName>
        <fullName evidence="3">Uncharacterized protein</fullName>
    </submittedName>
</protein>
<dbReference type="AlphaFoldDB" id="A0AAU9I6X9"/>
<dbReference type="EMBL" id="HG992337">
    <property type="protein sequence ID" value="CAE6841691.1"/>
    <property type="molecule type" value="Genomic_DNA"/>
</dbReference>
<organism evidence="3 4">
    <name type="scientific">Xanthomonas arboricola</name>
    <dbReference type="NCBI Taxonomy" id="56448"/>
    <lineage>
        <taxon>Bacteria</taxon>
        <taxon>Pseudomonadati</taxon>
        <taxon>Pseudomonadota</taxon>
        <taxon>Gammaproteobacteria</taxon>
        <taxon>Lysobacterales</taxon>
        <taxon>Lysobacteraceae</taxon>
        <taxon>Xanthomonas</taxon>
    </lineage>
</organism>
<evidence type="ECO:0000313" key="3">
    <source>
        <dbReference type="EMBL" id="CAE6841691.1"/>
    </source>
</evidence>
<dbReference type="Proteomes" id="UP000835242">
    <property type="component" value="Chromosome"/>
</dbReference>
<evidence type="ECO:0000256" key="2">
    <source>
        <dbReference type="SAM" id="Phobius"/>
    </source>
</evidence>
<feature type="transmembrane region" description="Helical" evidence="2">
    <location>
        <begin position="6"/>
        <end position="23"/>
    </location>
</feature>
<accession>A0AAU9I6X9</accession>
<keyword evidence="2" id="KW-1133">Transmembrane helix</keyword>
<evidence type="ECO:0000313" key="4">
    <source>
        <dbReference type="Proteomes" id="UP000835242"/>
    </source>
</evidence>
<feature type="transmembrane region" description="Helical" evidence="2">
    <location>
        <begin position="81"/>
        <end position="100"/>
    </location>
</feature>
<feature type="transmembrane region" description="Helical" evidence="2">
    <location>
        <begin position="44"/>
        <end position="61"/>
    </location>
</feature>
<sequence>MELSKAVGIFFLALLFINYLLFMEPSSAPNLGHRVRWRRWLHRALAYPICHTIGIALANALLDQLASIIPTQVEAIERNYWMILVILPLPFSLALMKLGIWSQRFLGYEQWPKPPAIPAWVSAQPRLGGFEKIDLQDDALVQELARSHWNVMHEALMRDAPLYDAYCLQRAFLNNHLLQVEPQLAESASKTYQQEMIRQALIAEAHRAATQAAHGPPSNPAITEKTTIH</sequence>
<evidence type="ECO:0000256" key="1">
    <source>
        <dbReference type="SAM" id="MobiDB-lite"/>
    </source>
</evidence>
<reference evidence="3 4" key="1">
    <citation type="submission" date="2021-02" db="EMBL/GenBank/DDBJ databases">
        <authorList>
            <person name="Pothier F. J."/>
        </authorList>
    </citation>
    <scope>NUCLEOTIDE SEQUENCE [LARGE SCALE GENOMIC DNA]</scope>
    <source>
        <strain evidence="3 4">1314c</strain>
    </source>
</reference>
<gene>
    <name evidence="3" type="ORF">XA1314C_38440</name>
</gene>
<feature type="region of interest" description="Disordered" evidence="1">
    <location>
        <begin position="209"/>
        <end position="229"/>
    </location>
</feature>